<dbReference type="PANTHER" id="PTHR30469:SF15">
    <property type="entry name" value="HLYD FAMILY OF SECRETION PROTEINS"/>
    <property type="match status" value="1"/>
</dbReference>
<proteinExistence type="predicted"/>
<gene>
    <name evidence="1" type="ORF">BZG02_19915</name>
</gene>
<protein>
    <recommendedName>
        <fullName evidence="3">RND efflux pump membrane fusion protein barrel-sandwich domain-containing protein</fullName>
    </recommendedName>
</protein>
<dbReference type="EMBL" id="MVDD01000030">
    <property type="protein sequence ID" value="PKQ60267.1"/>
    <property type="molecule type" value="Genomic_DNA"/>
</dbReference>
<evidence type="ECO:0008006" key="3">
    <source>
        <dbReference type="Google" id="ProtNLM"/>
    </source>
</evidence>
<dbReference type="AlphaFoldDB" id="A0A2N3HQF1"/>
<evidence type="ECO:0000313" key="2">
    <source>
        <dbReference type="Proteomes" id="UP000233535"/>
    </source>
</evidence>
<dbReference type="Proteomes" id="UP000233535">
    <property type="component" value="Unassembled WGS sequence"/>
</dbReference>
<evidence type="ECO:0000313" key="1">
    <source>
        <dbReference type="EMBL" id="PKQ60267.1"/>
    </source>
</evidence>
<dbReference type="PANTHER" id="PTHR30469">
    <property type="entry name" value="MULTIDRUG RESISTANCE PROTEIN MDTA"/>
    <property type="match status" value="1"/>
</dbReference>
<dbReference type="GO" id="GO:0015562">
    <property type="term" value="F:efflux transmembrane transporter activity"/>
    <property type="evidence" value="ECO:0007669"/>
    <property type="project" value="TreeGrafter"/>
</dbReference>
<accession>A0A2N3HQF1</accession>
<dbReference type="GO" id="GO:1990281">
    <property type="term" value="C:efflux pump complex"/>
    <property type="evidence" value="ECO:0007669"/>
    <property type="project" value="TreeGrafter"/>
</dbReference>
<dbReference type="RefSeq" id="WP_101263515.1">
    <property type="nucleotide sequence ID" value="NZ_MVDD01000030.1"/>
</dbReference>
<dbReference type="Gene3D" id="2.40.420.20">
    <property type="match status" value="1"/>
</dbReference>
<dbReference type="OrthoDB" id="9784685at2"/>
<sequence>MQFNLIVGIDLNSLNGVVEGNQVTVYSENTNGNWLGTVRRISQKLDAETQMVNVYIAVAGENLKEGMFLNANVQLKRDVFGLEIPRKLLVDSESVFTVNNGIIEQQKVVVVQKKKDVVVVEGLEDGVQLVLKTSGVHKGIAVTTREL</sequence>
<keyword evidence="2" id="KW-1185">Reference proteome</keyword>
<comment type="caution">
    <text evidence="1">The sequence shown here is derived from an EMBL/GenBank/DDBJ whole genome shotgun (WGS) entry which is preliminary data.</text>
</comment>
<reference evidence="1 2" key="1">
    <citation type="journal article" date="2017" name="Front. Microbiol.">
        <title>Labilibaculum manganireducens gen. nov., sp. nov. and Labilibaculum filiforme sp. nov., Novel Bacteroidetes Isolated from Subsurface Sediments of the Baltic Sea.</title>
        <authorList>
            <person name="Vandieken V."/>
            <person name="Marshall I.P."/>
            <person name="Niemann H."/>
            <person name="Engelen B."/>
            <person name="Cypionka H."/>
        </authorList>
    </citation>
    <scope>NUCLEOTIDE SEQUENCE [LARGE SCALE GENOMIC DNA]</scope>
    <source>
        <strain evidence="1 2">59.16B</strain>
    </source>
</reference>
<name>A0A2N3HQF1_9BACT</name>
<organism evidence="1 2">
    <name type="scientific">Labilibaculum filiforme</name>
    <dbReference type="NCBI Taxonomy" id="1940526"/>
    <lineage>
        <taxon>Bacteria</taxon>
        <taxon>Pseudomonadati</taxon>
        <taxon>Bacteroidota</taxon>
        <taxon>Bacteroidia</taxon>
        <taxon>Marinilabiliales</taxon>
        <taxon>Marinifilaceae</taxon>
        <taxon>Labilibaculum</taxon>
    </lineage>
</organism>